<gene>
    <name evidence="2" type="ORF">Ccrd_017892</name>
</gene>
<dbReference type="STRING" id="59895.A0A103Y789"/>
<comment type="caution">
    <text evidence="2">The sequence shown here is derived from an EMBL/GenBank/DDBJ whole genome shotgun (WGS) entry which is preliminary data.</text>
</comment>
<feature type="region of interest" description="Disordered" evidence="1">
    <location>
        <begin position="94"/>
        <end position="142"/>
    </location>
</feature>
<dbReference type="PANTHER" id="PTHR39104">
    <property type="entry name" value="AMINO ACID-LIGASE"/>
    <property type="match status" value="1"/>
</dbReference>
<evidence type="ECO:0000313" key="3">
    <source>
        <dbReference type="Proteomes" id="UP000243975"/>
    </source>
</evidence>
<evidence type="ECO:0000313" key="2">
    <source>
        <dbReference type="EMBL" id="KVI03814.1"/>
    </source>
</evidence>
<accession>A0A103Y789</accession>
<keyword evidence="3" id="KW-1185">Reference proteome</keyword>
<evidence type="ECO:0000256" key="1">
    <source>
        <dbReference type="SAM" id="MobiDB-lite"/>
    </source>
</evidence>
<dbReference type="AlphaFoldDB" id="A0A103Y789"/>
<name>A0A103Y789_CYNCS</name>
<reference evidence="2 3" key="1">
    <citation type="journal article" date="2016" name="Sci. Rep.">
        <title>The genome sequence of the outbreeding globe artichoke constructed de novo incorporating a phase-aware low-pass sequencing strategy of F1 progeny.</title>
        <authorList>
            <person name="Scaglione D."/>
            <person name="Reyes-Chin-Wo S."/>
            <person name="Acquadro A."/>
            <person name="Froenicke L."/>
            <person name="Portis E."/>
            <person name="Beitel C."/>
            <person name="Tirone M."/>
            <person name="Mauro R."/>
            <person name="Lo Monaco A."/>
            <person name="Mauromicale G."/>
            <person name="Faccioli P."/>
            <person name="Cattivelli L."/>
            <person name="Rieseberg L."/>
            <person name="Michelmore R."/>
            <person name="Lanteri S."/>
        </authorList>
    </citation>
    <scope>NUCLEOTIDE SEQUENCE [LARGE SCALE GENOMIC DNA]</scope>
    <source>
        <strain evidence="2">2C</strain>
    </source>
</reference>
<feature type="compositionally biased region" description="Basic and acidic residues" evidence="1">
    <location>
        <begin position="114"/>
        <end position="125"/>
    </location>
</feature>
<dbReference type="OMA" id="EWVAWND"/>
<dbReference type="EMBL" id="LEKV01002329">
    <property type="protein sequence ID" value="KVI03814.1"/>
    <property type="molecule type" value="Genomic_DNA"/>
</dbReference>
<sequence>MSESKRTVKLFCPSLSKAVQLVADENQRLDLGSIARSFGLEPATLKLNGHFISRGVDLIASSVTWKSLISFFSSRGLSTGTSGSGALVIDGKLSKSGSKRTHDSVDGTPSMSDRGYDNINRRPPLEDSNSIKKTKFKDPDVDNGSRKHFITNALKRKQEDASSSLKRFTIHLLRNPFQNTTSVQFSEHKYEADERGRNGSPGFLQENQIISRHQL</sequence>
<organism evidence="2 3">
    <name type="scientific">Cynara cardunculus var. scolymus</name>
    <name type="common">Globe artichoke</name>
    <name type="synonym">Cynara scolymus</name>
    <dbReference type="NCBI Taxonomy" id="59895"/>
    <lineage>
        <taxon>Eukaryota</taxon>
        <taxon>Viridiplantae</taxon>
        <taxon>Streptophyta</taxon>
        <taxon>Embryophyta</taxon>
        <taxon>Tracheophyta</taxon>
        <taxon>Spermatophyta</taxon>
        <taxon>Magnoliopsida</taxon>
        <taxon>eudicotyledons</taxon>
        <taxon>Gunneridae</taxon>
        <taxon>Pentapetalae</taxon>
        <taxon>asterids</taxon>
        <taxon>campanulids</taxon>
        <taxon>Asterales</taxon>
        <taxon>Asteraceae</taxon>
        <taxon>Carduoideae</taxon>
        <taxon>Cardueae</taxon>
        <taxon>Carduinae</taxon>
        <taxon>Cynara</taxon>
    </lineage>
</organism>
<feature type="compositionally biased region" description="Polar residues" evidence="1">
    <location>
        <begin position="205"/>
        <end position="215"/>
    </location>
</feature>
<dbReference type="PANTHER" id="PTHR39104:SF1">
    <property type="entry name" value="AMINO ACID-LIGASE"/>
    <property type="match status" value="1"/>
</dbReference>
<dbReference type="Gramene" id="KVI03814">
    <property type="protein sequence ID" value="KVI03814"/>
    <property type="gene ID" value="Ccrd_017892"/>
</dbReference>
<proteinExistence type="predicted"/>
<feature type="compositionally biased region" description="Basic and acidic residues" evidence="1">
    <location>
        <begin position="186"/>
        <end position="197"/>
    </location>
</feature>
<protein>
    <submittedName>
        <fullName evidence="2">Uncharacterized protein</fullName>
    </submittedName>
</protein>
<feature type="region of interest" description="Disordered" evidence="1">
    <location>
        <begin position="184"/>
        <end position="215"/>
    </location>
</feature>
<dbReference type="Proteomes" id="UP000243975">
    <property type="component" value="Unassembled WGS sequence"/>
</dbReference>